<dbReference type="OrthoDB" id="412109at2759"/>
<feature type="region of interest" description="Disordered" evidence="1">
    <location>
        <begin position="186"/>
        <end position="221"/>
    </location>
</feature>
<keyword evidence="3" id="KW-1185">Reference proteome</keyword>
<sequence>MNNQKLSQIKYTLELELEEERKKVNNLIMRERKMAHAEWETLMKVAHDDILKLETHSNEECLAEDEKVETLRREVMDRLSEERKEIDDQLKRMRDELEGRWEDRKGVEMSRILEKEREAAEQKRLVEEAAEQKKKLVNEKLKMESEKLYERVRGAEHSARSEWKERMSAAVRNWLEAEKKRKEEQILAQEEEAEMHKRRRDQERREKRKGEDNQRQVAEQKRREELAIDKARTRIVEAWTQYESRWRKIKEQDTILSFSSVPWPTLKVPKHALDIPIDEVRQLILSPDHSGGASAEERLRLECQRWHPDAFADILSRATESDRMKVELGRHLVMALLELLQESEGAASMDGDTGSSIHT</sequence>
<dbReference type="EMBL" id="KI925459">
    <property type="protein sequence ID" value="ETW80376.1"/>
    <property type="molecule type" value="Genomic_DNA"/>
</dbReference>
<dbReference type="KEGG" id="hir:HETIRDRAFT_418398"/>
<protein>
    <submittedName>
        <fullName evidence="2">Uncharacterized protein</fullName>
    </submittedName>
</protein>
<proteinExistence type="predicted"/>
<accession>W4K5R5</accession>
<dbReference type="HOGENOM" id="CLU_771741_0_0_1"/>
<dbReference type="InParanoid" id="W4K5R5"/>
<reference evidence="2 3" key="1">
    <citation type="journal article" date="2012" name="New Phytol.">
        <title>Insight into trade-off between wood decay and parasitism from the genome of a fungal forest pathogen.</title>
        <authorList>
            <person name="Olson A."/>
            <person name="Aerts A."/>
            <person name="Asiegbu F."/>
            <person name="Belbahri L."/>
            <person name="Bouzid O."/>
            <person name="Broberg A."/>
            <person name="Canback B."/>
            <person name="Coutinho P.M."/>
            <person name="Cullen D."/>
            <person name="Dalman K."/>
            <person name="Deflorio G."/>
            <person name="van Diepen L.T."/>
            <person name="Dunand C."/>
            <person name="Duplessis S."/>
            <person name="Durling M."/>
            <person name="Gonthier P."/>
            <person name="Grimwood J."/>
            <person name="Fossdal C.G."/>
            <person name="Hansson D."/>
            <person name="Henrissat B."/>
            <person name="Hietala A."/>
            <person name="Himmelstrand K."/>
            <person name="Hoffmeister D."/>
            <person name="Hogberg N."/>
            <person name="James T.Y."/>
            <person name="Karlsson M."/>
            <person name="Kohler A."/>
            <person name="Kues U."/>
            <person name="Lee Y.H."/>
            <person name="Lin Y.C."/>
            <person name="Lind M."/>
            <person name="Lindquist E."/>
            <person name="Lombard V."/>
            <person name="Lucas S."/>
            <person name="Lunden K."/>
            <person name="Morin E."/>
            <person name="Murat C."/>
            <person name="Park J."/>
            <person name="Raffaello T."/>
            <person name="Rouze P."/>
            <person name="Salamov A."/>
            <person name="Schmutz J."/>
            <person name="Solheim H."/>
            <person name="Stahlberg J."/>
            <person name="Velez H."/>
            <person name="de Vries R.P."/>
            <person name="Wiebenga A."/>
            <person name="Woodward S."/>
            <person name="Yakovlev I."/>
            <person name="Garbelotto M."/>
            <person name="Martin F."/>
            <person name="Grigoriev I.V."/>
            <person name="Stenlid J."/>
        </authorList>
    </citation>
    <scope>NUCLEOTIDE SEQUENCE [LARGE SCALE GENOMIC DNA]</scope>
    <source>
        <strain evidence="2 3">TC 32-1</strain>
    </source>
</reference>
<evidence type="ECO:0000256" key="1">
    <source>
        <dbReference type="SAM" id="MobiDB-lite"/>
    </source>
</evidence>
<evidence type="ECO:0000313" key="2">
    <source>
        <dbReference type="EMBL" id="ETW80376.1"/>
    </source>
</evidence>
<gene>
    <name evidence="2" type="ORF">HETIRDRAFT_418398</name>
</gene>
<feature type="compositionally biased region" description="Basic and acidic residues" evidence="1">
    <location>
        <begin position="200"/>
        <end position="221"/>
    </location>
</feature>
<name>W4K5R5_HETIT</name>
<dbReference type="AlphaFoldDB" id="W4K5R5"/>
<evidence type="ECO:0000313" key="3">
    <source>
        <dbReference type="Proteomes" id="UP000030671"/>
    </source>
</evidence>
<dbReference type="RefSeq" id="XP_009547136.1">
    <property type="nucleotide sequence ID" value="XM_009548841.1"/>
</dbReference>
<dbReference type="Proteomes" id="UP000030671">
    <property type="component" value="Unassembled WGS sequence"/>
</dbReference>
<dbReference type="GeneID" id="20673475"/>
<organism evidence="2 3">
    <name type="scientific">Heterobasidion irregulare (strain TC 32-1)</name>
    <dbReference type="NCBI Taxonomy" id="747525"/>
    <lineage>
        <taxon>Eukaryota</taxon>
        <taxon>Fungi</taxon>
        <taxon>Dikarya</taxon>
        <taxon>Basidiomycota</taxon>
        <taxon>Agaricomycotina</taxon>
        <taxon>Agaricomycetes</taxon>
        <taxon>Russulales</taxon>
        <taxon>Bondarzewiaceae</taxon>
        <taxon>Heterobasidion</taxon>
        <taxon>Heterobasidion annosum species complex</taxon>
    </lineage>
</organism>